<dbReference type="RefSeq" id="WP_089007708.1">
    <property type="nucleotide sequence ID" value="NZ_LT607411.1"/>
</dbReference>
<dbReference type="InterPro" id="IPR025948">
    <property type="entry name" value="HTH-like_dom"/>
</dbReference>
<reference evidence="6" key="1">
    <citation type="submission" date="2016-06" db="EMBL/GenBank/DDBJ databases">
        <authorList>
            <person name="Varghese N."/>
            <person name="Submissions Spin"/>
        </authorList>
    </citation>
    <scope>NUCLEOTIDE SEQUENCE [LARGE SCALE GENOMIC DNA]</scope>
    <source>
        <strain evidence="6">DSM 43909</strain>
    </source>
</reference>
<evidence type="ECO:0000313" key="6">
    <source>
        <dbReference type="Proteomes" id="UP000198242"/>
    </source>
</evidence>
<dbReference type="InterPro" id="IPR012337">
    <property type="entry name" value="RNaseH-like_sf"/>
</dbReference>
<dbReference type="EMBL" id="LT607411">
    <property type="protein sequence ID" value="SCF18693.1"/>
    <property type="molecule type" value="Genomic_DNA"/>
</dbReference>
<sequence length="308" mass="34946">MTLVNELRDRFGVEPVLRVLNIAPSTYYGWLAREATPGPREVEDRGLLSEIVDIHDRSGQTYGSPRVHATLARRGIRVGRKRVERLMREHDLQGAFLRKGWRGGSTKQNPKADPAPDLVNRNFTADAPNRLWVADATRIACGDGVLWLAAVRDAFSNRIVGWKTSDRCNTDLVLGALEYGIWSRDVRDGQLIHHSDRGSTYTAIRFSERLADNGILPSMGSVGDSYDNALMENFFSTMKIELVYRNSWRTRDEAENAIFAYIDGWYNRERIQKDLGWLSPDEYEAAWYTGNIDTPNPVNTTHERALAC</sequence>
<feature type="domain" description="Integrase catalytic" evidence="2">
    <location>
        <begin position="124"/>
        <end position="288"/>
    </location>
</feature>
<dbReference type="Gene3D" id="3.30.420.10">
    <property type="entry name" value="Ribonuclease H-like superfamily/Ribonuclease H"/>
    <property type="match status" value="1"/>
</dbReference>
<dbReference type="Pfam" id="PF13333">
    <property type="entry name" value="rve_2"/>
    <property type="match status" value="1"/>
</dbReference>
<dbReference type="InterPro" id="IPR048020">
    <property type="entry name" value="Transpos_IS3"/>
</dbReference>
<dbReference type="OrthoDB" id="3215922at2"/>
<evidence type="ECO:0000313" key="3">
    <source>
        <dbReference type="EMBL" id="SCF18693.1"/>
    </source>
</evidence>
<comment type="function">
    <text evidence="1">Involved in the transposition of the insertion sequence.</text>
</comment>
<evidence type="ECO:0000256" key="1">
    <source>
        <dbReference type="ARBA" id="ARBA00002286"/>
    </source>
</evidence>
<evidence type="ECO:0000259" key="2">
    <source>
        <dbReference type="PROSITE" id="PS50994"/>
    </source>
</evidence>
<keyword evidence="6" id="KW-1185">Reference proteome</keyword>
<organism evidence="3 6">
    <name type="scientific">Micromonospora viridifaciens</name>
    <dbReference type="NCBI Taxonomy" id="1881"/>
    <lineage>
        <taxon>Bacteria</taxon>
        <taxon>Bacillati</taxon>
        <taxon>Actinomycetota</taxon>
        <taxon>Actinomycetes</taxon>
        <taxon>Micromonosporales</taxon>
        <taxon>Micromonosporaceae</taxon>
        <taxon>Micromonospora</taxon>
    </lineage>
</organism>
<dbReference type="SUPFAM" id="SSF53098">
    <property type="entry name" value="Ribonuclease H-like"/>
    <property type="match status" value="1"/>
</dbReference>
<dbReference type="Pfam" id="PF00665">
    <property type="entry name" value="rve"/>
    <property type="match status" value="1"/>
</dbReference>
<evidence type="ECO:0000313" key="4">
    <source>
        <dbReference type="EMBL" id="SCF25133.1"/>
    </source>
</evidence>
<evidence type="ECO:0000313" key="5">
    <source>
        <dbReference type="EMBL" id="SCF29357.1"/>
    </source>
</evidence>
<dbReference type="InterPro" id="IPR001584">
    <property type="entry name" value="Integrase_cat-core"/>
</dbReference>
<protein>
    <submittedName>
        <fullName evidence="3">Transposase InsO and inactivated derivatives</fullName>
    </submittedName>
</protein>
<dbReference type="EMBL" id="LT607411">
    <property type="protein sequence ID" value="SCF29357.1"/>
    <property type="molecule type" value="Genomic_DNA"/>
</dbReference>
<dbReference type="GO" id="GO:0015074">
    <property type="term" value="P:DNA integration"/>
    <property type="evidence" value="ECO:0007669"/>
    <property type="project" value="InterPro"/>
</dbReference>
<dbReference type="NCBIfam" id="NF033516">
    <property type="entry name" value="transpos_IS3"/>
    <property type="match status" value="1"/>
</dbReference>
<dbReference type="AlphaFoldDB" id="A0A1C4YD86"/>
<name>A0A1C4YD86_MICVI</name>
<dbReference type="InterPro" id="IPR036397">
    <property type="entry name" value="RNaseH_sf"/>
</dbReference>
<dbReference type="PROSITE" id="PS50994">
    <property type="entry name" value="INTEGRASE"/>
    <property type="match status" value="1"/>
</dbReference>
<dbReference type="InterPro" id="IPR050900">
    <property type="entry name" value="Transposase_IS3/IS150/IS904"/>
</dbReference>
<dbReference type="GO" id="GO:0003676">
    <property type="term" value="F:nucleic acid binding"/>
    <property type="evidence" value="ECO:0007669"/>
    <property type="project" value="InterPro"/>
</dbReference>
<dbReference type="EMBL" id="LT607411">
    <property type="protein sequence ID" value="SCF25133.1"/>
    <property type="molecule type" value="Genomic_DNA"/>
</dbReference>
<gene>
    <name evidence="3" type="ORF">GA0074695_4138</name>
    <name evidence="4" type="ORF">GA0074695_4804</name>
    <name evidence="5" type="ORF">GA0074695_5246</name>
</gene>
<reference evidence="3" key="2">
    <citation type="submission" date="2016-06" db="EMBL/GenBank/DDBJ databases">
        <authorList>
            <person name="Kjaerup R.B."/>
            <person name="Dalgaard T.S."/>
            <person name="Juul-Madsen H.R."/>
        </authorList>
    </citation>
    <scope>NUCLEOTIDE SEQUENCE [LARGE SCALE GENOMIC DNA]</scope>
    <source>
        <strain evidence="3">DSM 43909</strain>
    </source>
</reference>
<dbReference type="Pfam" id="PF13276">
    <property type="entry name" value="HTH_21"/>
    <property type="match status" value="1"/>
</dbReference>
<proteinExistence type="predicted"/>
<dbReference type="Proteomes" id="UP000198242">
    <property type="component" value="Chromosome I"/>
</dbReference>
<dbReference type="PANTHER" id="PTHR46889">
    <property type="entry name" value="TRANSPOSASE INSF FOR INSERTION SEQUENCE IS3B-RELATED"/>
    <property type="match status" value="1"/>
</dbReference>
<dbReference type="PANTHER" id="PTHR46889:SF4">
    <property type="entry name" value="TRANSPOSASE INSO FOR INSERTION SEQUENCE ELEMENT IS911B-RELATED"/>
    <property type="match status" value="1"/>
</dbReference>
<accession>A0A1C4YD86</accession>